<name>A0A0L6UAX1_9BASI</name>
<accession>A0A0L6UAX1</accession>
<feature type="non-terminal residue" evidence="2">
    <location>
        <position position="1"/>
    </location>
</feature>
<feature type="domain" description="Tet-like 2OG-Fe(II) oxygenase" evidence="1">
    <location>
        <begin position="88"/>
        <end position="142"/>
    </location>
</feature>
<reference evidence="2 3" key="1">
    <citation type="submission" date="2015-08" db="EMBL/GenBank/DDBJ databases">
        <title>Next Generation Sequencing and Analysis of the Genome of Puccinia sorghi L Schw, the Causal Agent of Maize Common Rust.</title>
        <authorList>
            <person name="Rochi L."/>
            <person name="Burguener G."/>
            <person name="Darino M."/>
            <person name="Turjanski A."/>
            <person name="Kreff E."/>
            <person name="Dieguez M.J."/>
            <person name="Sacco F."/>
        </authorList>
    </citation>
    <scope>NUCLEOTIDE SEQUENCE [LARGE SCALE GENOMIC DNA]</scope>
    <source>
        <strain evidence="2 3">RO10H11247</strain>
    </source>
</reference>
<sequence length="142" mass="15894">LQYDPCPEEILTSCKTLKLYNCLSHGTCVIAPQNKPAFCKVKFLPFSLTSPAELPGWEQCVLLPGTDPVSNGLRKSSKKGEWFGRYCGEANNLIATHLDKLAPGFLEQYRQLLIKSQLPSFAHMEYPTPYSPLDSATFFTFT</sequence>
<dbReference type="AlphaFoldDB" id="A0A0L6UAX1"/>
<dbReference type="Pfam" id="PF20515">
    <property type="entry name" value="2OG-FeII_Oxy_6"/>
    <property type="match status" value="1"/>
</dbReference>
<gene>
    <name evidence="2" type="ORF">VP01_8160g1</name>
</gene>
<feature type="non-terminal residue" evidence="2">
    <location>
        <position position="142"/>
    </location>
</feature>
<comment type="caution">
    <text evidence="2">The sequence shown here is derived from an EMBL/GenBank/DDBJ whole genome shotgun (WGS) entry which is preliminary data.</text>
</comment>
<dbReference type="InterPro" id="IPR046798">
    <property type="entry name" value="2OG-FeII_Oxy_6"/>
</dbReference>
<evidence type="ECO:0000313" key="2">
    <source>
        <dbReference type="EMBL" id="KNZ45397.1"/>
    </source>
</evidence>
<evidence type="ECO:0000259" key="1">
    <source>
        <dbReference type="Pfam" id="PF20515"/>
    </source>
</evidence>
<dbReference type="EMBL" id="LAVV01013672">
    <property type="protein sequence ID" value="KNZ45397.1"/>
    <property type="molecule type" value="Genomic_DNA"/>
</dbReference>
<dbReference type="VEuPathDB" id="FungiDB:VP01_8160g1"/>
<organism evidence="2 3">
    <name type="scientific">Puccinia sorghi</name>
    <dbReference type="NCBI Taxonomy" id="27349"/>
    <lineage>
        <taxon>Eukaryota</taxon>
        <taxon>Fungi</taxon>
        <taxon>Dikarya</taxon>
        <taxon>Basidiomycota</taxon>
        <taxon>Pucciniomycotina</taxon>
        <taxon>Pucciniomycetes</taxon>
        <taxon>Pucciniales</taxon>
        <taxon>Pucciniaceae</taxon>
        <taxon>Puccinia</taxon>
    </lineage>
</organism>
<dbReference type="Proteomes" id="UP000037035">
    <property type="component" value="Unassembled WGS sequence"/>
</dbReference>
<protein>
    <recommendedName>
        <fullName evidence="1">Tet-like 2OG-Fe(II) oxygenase domain-containing protein</fullName>
    </recommendedName>
</protein>
<keyword evidence="3" id="KW-1185">Reference proteome</keyword>
<evidence type="ECO:0000313" key="3">
    <source>
        <dbReference type="Proteomes" id="UP000037035"/>
    </source>
</evidence>
<proteinExistence type="predicted"/>
<dbReference type="OrthoDB" id="10645102at2759"/>